<dbReference type="AlphaFoldDB" id="A0AAV2NU24"/>
<evidence type="ECO:0000313" key="1">
    <source>
        <dbReference type="EMBL" id="CAL1683753.1"/>
    </source>
</evidence>
<evidence type="ECO:0008006" key="3">
    <source>
        <dbReference type="Google" id="ProtNLM"/>
    </source>
</evidence>
<dbReference type="EMBL" id="OZ034827">
    <property type="protein sequence ID" value="CAL1683753.1"/>
    <property type="molecule type" value="Genomic_DNA"/>
</dbReference>
<name>A0AAV2NU24_9HYME</name>
<accession>A0AAV2NU24</accession>
<evidence type="ECO:0000313" key="2">
    <source>
        <dbReference type="Proteomes" id="UP001497644"/>
    </source>
</evidence>
<organism evidence="1 2">
    <name type="scientific">Lasius platythorax</name>
    <dbReference type="NCBI Taxonomy" id="488582"/>
    <lineage>
        <taxon>Eukaryota</taxon>
        <taxon>Metazoa</taxon>
        <taxon>Ecdysozoa</taxon>
        <taxon>Arthropoda</taxon>
        <taxon>Hexapoda</taxon>
        <taxon>Insecta</taxon>
        <taxon>Pterygota</taxon>
        <taxon>Neoptera</taxon>
        <taxon>Endopterygota</taxon>
        <taxon>Hymenoptera</taxon>
        <taxon>Apocrita</taxon>
        <taxon>Aculeata</taxon>
        <taxon>Formicoidea</taxon>
        <taxon>Formicidae</taxon>
        <taxon>Formicinae</taxon>
        <taxon>Lasius</taxon>
        <taxon>Lasius</taxon>
    </lineage>
</organism>
<proteinExistence type="predicted"/>
<keyword evidence="2" id="KW-1185">Reference proteome</keyword>
<reference evidence="1" key="1">
    <citation type="submission" date="2024-04" db="EMBL/GenBank/DDBJ databases">
        <authorList>
            <consortium name="Molecular Ecology Group"/>
        </authorList>
    </citation>
    <scope>NUCLEOTIDE SEQUENCE</scope>
</reference>
<gene>
    <name evidence="1" type="ORF">LPLAT_LOCUS9420</name>
</gene>
<dbReference type="Proteomes" id="UP001497644">
    <property type="component" value="Chromosome 4"/>
</dbReference>
<protein>
    <recommendedName>
        <fullName evidence="3">Secreted protein</fullName>
    </recommendedName>
</protein>
<sequence length="83" mass="9146">MKSPCSPYNRYAMFRTLTSVGTAGLLLGEMLEALSSRSLECRNSCRMILKVQLDGATPIGLEARPVNPPVRSLKAPSDRDYSR</sequence>